<evidence type="ECO:0000313" key="2">
    <source>
        <dbReference type="Proteomes" id="UP000827986"/>
    </source>
</evidence>
<sequence length="88" mass="9513">MTLFAPCKQLASCTEQIVPTLTSPEETTGPSRDAPQIKAEHILGPAVSAYHTALRQNGVELWAALQRTLSHVRPVGVRAKATPHRSCL</sequence>
<dbReference type="AlphaFoldDB" id="A0A9D4AU30"/>
<proteinExistence type="predicted"/>
<keyword evidence="2" id="KW-1185">Reference proteome</keyword>
<comment type="caution">
    <text evidence="1">The sequence shown here is derived from an EMBL/GenBank/DDBJ whole genome shotgun (WGS) entry which is preliminary data.</text>
</comment>
<reference evidence="1" key="1">
    <citation type="submission" date="2021-09" db="EMBL/GenBank/DDBJ databases">
        <title>The genome of Mauremys mutica provides insights into the evolution of semi-aquatic lifestyle.</title>
        <authorList>
            <person name="Gong S."/>
            <person name="Gao Y."/>
        </authorList>
    </citation>
    <scope>NUCLEOTIDE SEQUENCE</scope>
    <source>
        <strain evidence="1">MM-2020</strain>
        <tissue evidence="1">Muscle</tissue>
    </source>
</reference>
<protein>
    <submittedName>
        <fullName evidence="1">Uncharacterized protein</fullName>
    </submittedName>
</protein>
<accession>A0A9D4AU30</accession>
<dbReference type="EMBL" id="JAHDVG010000485">
    <property type="protein sequence ID" value="KAH1168570.1"/>
    <property type="molecule type" value="Genomic_DNA"/>
</dbReference>
<name>A0A9D4AU30_9SAUR</name>
<organism evidence="1 2">
    <name type="scientific">Mauremys mutica</name>
    <name type="common">yellowpond turtle</name>
    <dbReference type="NCBI Taxonomy" id="74926"/>
    <lineage>
        <taxon>Eukaryota</taxon>
        <taxon>Metazoa</taxon>
        <taxon>Chordata</taxon>
        <taxon>Craniata</taxon>
        <taxon>Vertebrata</taxon>
        <taxon>Euteleostomi</taxon>
        <taxon>Archelosauria</taxon>
        <taxon>Testudinata</taxon>
        <taxon>Testudines</taxon>
        <taxon>Cryptodira</taxon>
        <taxon>Durocryptodira</taxon>
        <taxon>Testudinoidea</taxon>
        <taxon>Geoemydidae</taxon>
        <taxon>Geoemydinae</taxon>
        <taxon>Mauremys</taxon>
    </lineage>
</organism>
<evidence type="ECO:0000313" key="1">
    <source>
        <dbReference type="EMBL" id="KAH1168570.1"/>
    </source>
</evidence>
<gene>
    <name evidence="1" type="ORF">KIL84_013160</name>
</gene>
<dbReference type="Proteomes" id="UP000827986">
    <property type="component" value="Unassembled WGS sequence"/>
</dbReference>